<dbReference type="GO" id="GO:0043139">
    <property type="term" value="F:5'-3' DNA helicase activity"/>
    <property type="evidence" value="ECO:0007669"/>
    <property type="project" value="UniProtKB-EC"/>
</dbReference>
<evidence type="ECO:0000313" key="4">
    <source>
        <dbReference type="EMBL" id="KXH29256.1"/>
    </source>
</evidence>
<dbReference type="GO" id="GO:0000723">
    <property type="term" value="P:telomere maintenance"/>
    <property type="evidence" value="ECO:0007669"/>
    <property type="project" value="InterPro"/>
</dbReference>
<feature type="domain" description="AAA+ ATPase" evidence="3">
    <location>
        <begin position="94"/>
        <end position="254"/>
    </location>
</feature>
<dbReference type="InterPro" id="IPR010285">
    <property type="entry name" value="DNA_helicase_pif1-like_DEAD"/>
</dbReference>
<keyword evidence="1" id="KW-0067">ATP-binding</keyword>
<dbReference type="GO" id="GO:0016887">
    <property type="term" value="F:ATP hydrolysis activity"/>
    <property type="evidence" value="ECO:0007669"/>
    <property type="project" value="RHEA"/>
</dbReference>
<proteinExistence type="inferred from homology"/>
<dbReference type="EMBL" id="JFBX01000757">
    <property type="protein sequence ID" value="KXH29256.1"/>
    <property type="molecule type" value="Genomic_DNA"/>
</dbReference>
<dbReference type="Gene3D" id="3.40.50.300">
    <property type="entry name" value="P-loop containing nucleotide triphosphate hydrolases"/>
    <property type="match status" value="1"/>
</dbReference>
<dbReference type="SMART" id="SM00382">
    <property type="entry name" value="AAA"/>
    <property type="match status" value="1"/>
</dbReference>
<keyword evidence="1 4" id="KW-0347">Helicase</keyword>
<dbReference type="InterPro" id="IPR027417">
    <property type="entry name" value="P-loop_NTPase"/>
</dbReference>
<dbReference type="EC" id="5.6.2.3" evidence="1"/>
<dbReference type="SUPFAM" id="SSF52540">
    <property type="entry name" value="P-loop containing nucleoside triphosphate hydrolases"/>
    <property type="match status" value="2"/>
</dbReference>
<dbReference type="GO" id="GO:0006310">
    <property type="term" value="P:DNA recombination"/>
    <property type="evidence" value="ECO:0007669"/>
    <property type="project" value="UniProtKB-KW"/>
</dbReference>
<evidence type="ECO:0000259" key="3">
    <source>
        <dbReference type="SMART" id="SM00382"/>
    </source>
</evidence>
<dbReference type="PANTHER" id="PTHR47642">
    <property type="entry name" value="ATP-DEPENDENT DNA HELICASE"/>
    <property type="match status" value="1"/>
</dbReference>
<name>A0A135S024_9PEZI</name>
<dbReference type="OrthoDB" id="4843740at2759"/>
<dbReference type="InterPro" id="IPR051055">
    <property type="entry name" value="PIF1_helicase"/>
</dbReference>
<dbReference type="CDD" id="cd18809">
    <property type="entry name" value="SF1_C_RecD"/>
    <property type="match status" value="1"/>
</dbReference>
<dbReference type="GO" id="GO:0006281">
    <property type="term" value="P:DNA repair"/>
    <property type="evidence" value="ECO:0007669"/>
    <property type="project" value="UniProtKB-KW"/>
</dbReference>
<feature type="compositionally biased region" description="Low complexity" evidence="2">
    <location>
        <begin position="47"/>
        <end position="61"/>
    </location>
</feature>
<dbReference type="Pfam" id="PF05970">
    <property type="entry name" value="PIF1"/>
    <property type="match status" value="1"/>
</dbReference>
<comment type="catalytic activity">
    <reaction evidence="1">
        <text>ATP + H2O = ADP + phosphate + H(+)</text>
        <dbReference type="Rhea" id="RHEA:13065"/>
        <dbReference type="ChEBI" id="CHEBI:15377"/>
        <dbReference type="ChEBI" id="CHEBI:15378"/>
        <dbReference type="ChEBI" id="CHEBI:30616"/>
        <dbReference type="ChEBI" id="CHEBI:43474"/>
        <dbReference type="ChEBI" id="CHEBI:456216"/>
        <dbReference type="EC" id="5.6.2.3"/>
    </reaction>
</comment>
<dbReference type="AlphaFoldDB" id="A0A135S024"/>
<evidence type="ECO:0000256" key="2">
    <source>
        <dbReference type="SAM" id="MobiDB-lite"/>
    </source>
</evidence>
<dbReference type="InterPro" id="IPR003593">
    <property type="entry name" value="AAA+_ATPase"/>
</dbReference>
<comment type="caution">
    <text evidence="4">The sequence shown here is derived from an EMBL/GenBank/DDBJ whole genome shotgun (WGS) entry which is preliminary data.</text>
</comment>
<keyword evidence="1" id="KW-0547">Nucleotide-binding</keyword>
<feature type="region of interest" description="Disordered" evidence="2">
    <location>
        <begin position="1"/>
        <end position="81"/>
    </location>
</feature>
<dbReference type="Proteomes" id="UP000070328">
    <property type="component" value="Unassembled WGS sequence"/>
</dbReference>
<protein>
    <recommendedName>
        <fullName evidence="1">ATP-dependent DNA helicase</fullName>
        <ecNumber evidence="1">5.6.2.3</ecNumber>
    </recommendedName>
</protein>
<sequence length="583" mass="65301">MRKYTSGIPKELSGAEKYYVPQPQPTPQNTHGSTPQYTTAASSSPKPGNAAPSNVAAAVAGTGEPQAHSFEPVPDPCEPPLCPEQQAAMDLAMAGHNLFITGSGGCGKSVLVKALHQMFKARQQQVHLIAPTGIAAVNINGRTTWNYAGWIPKHLTLPFDDLIEKSRATKTWKRLIDTNVLIIDEISMVENQFFERLGRVMSFLRREEAQRNPQRHLEVLGAFGGVQVICVGDFCQLPPVNPFKNCMICGKKMEKEKAGRSILSYSCPEGHPEQRTEDNPHGSFRESDKWAFKATEWERCNFKYVHLKEVHRQTDKKFIRILQTCRLGKDLSPEDMDLLLNHPSQVDNATRLFSRRWQADDLNTTQLSQLSTESHNYWGLDSVSPNGNQDEGQEPLDDKYTIDLANGLCNGSQGEICGFVPRSRIDCGSEPQRKNYKNDVSGYEVARERFHRTEQFMTEEGAPDFYPEVQFNNGQRRVVGPDCTVNELGTKQPYMLISRTQVPLAPGWAMTIHKSQSLSLDRLIIDLGSVFEKGQAYVALSRARSLQGLKIEGTNESMLQSGLKLDSEVRRFLEELERSSEGN</sequence>
<keyword evidence="1" id="KW-0233">DNA recombination</keyword>
<feature type="compositionally biased region" description="Polar residues" evidence="2">
    <location>
        <begin position="27"/>
        <end position="46"/>
    </location>
</feature>
<gene>
    <name evidence="4" type="ORF">CSIM01_00984</name>
</gene>
<comment type="cofactor">
    <cofactor evidence="1">
        <name>Mg(2+)</name>
        <dbReference type="ChEBI" id="CHEBI:18420"/>
    </cofactor>
</comment>
<evidence type="ECO:0000256" key="1">
    <source>
        <dbReference type="RuleBase" id="RU363044"/>
    </source>
</evidence>
<evidence type="ECO:0000313" key="5">
    <source>
        <dbReference type="Proteomes" id="UP000070328"/>
    </source>
</evidence>
<keyword evidence="5" id="KW-1185">Reference proteome</keyword>
<comment type="similarity">
    <text evidence="1">Belongs to the helicase family.</text>
</comment>
<organism evidence="4 5">
    <name type="scientific">Colletotrichum simmondsii</name>
    <dbReference type="NCBI Taxonomy" id="703756"/>
    <lineage>
        <taxon>Eukaryota</taxon>
        <taxon>Fungi</taxon>
        <taxon>Dikarya</taxon>
        <taxon>Ascomycota</taxon>
        <taxon>Pezizomycotina</taxon>
        <taxon>Sordariomycetes</taxon>
        <taxon>Hypocreomycetidae</taxon>
        <taxon>Glomerellales</taxon>
        <taxon>Glomerellaceae</taxon>
        <taxon>Colletotrichum</taxon>
        <taxon>Colletotrichum acutatum species complex</taxon>
    </lineage>
</organism>
<keyword evidence="1" id="KW-0378">Hydrolase</keyword>
<reference evidence="4 5" key="1">
    <citation type="submission" date="2014-02" db="EMBL/GenBank/DDBJ databases">
        <title>The genome sequence of Colletotrichum simmondsii CBS122122.</title>
        <authorList>
            <person name="Baroncelli R."/>
            <person name="Thon M.R."/>
        </authorList>
    </citation>
    <scope>NUCLEOTIDE SEQUENCE [LARGE SCALE GENOMIC DNA]</scope>
    <source>
        <strain evidence="4 5">CBS122122</strain>
    </source>
</reference>
<keyword evidence="1" id="KW-0227">DNA damage</keyword>
<keyword evidence="1" id="KW-0234">DNA repair</keyword>
<dbReference type="PANTHER" id="PTHR47642:SF5">
    <property type="entry name" value="ATP-DEPENDENT DNA HELICASE"/>
    <property type="match status" value="1"/>
</dbReference>
<accession>A0A135S024</accession>
<dbReference type="GO" id="GO:0005524">
    <property type="term" value="F:ATP binding"/>
    <property type="evidence" value="ECO:0007669"/>
    <property type="project" value="UniProtKB-KW"/>
</dbReference>